<dbReference type="Pfam" id="PF04245">
    <property type="entry name" value="NA37"/>
    <property type="match status" value="1"/>
</dbReference>
<comment type="caution">
    <text evidence="1">The sequence shown here is derived from an EMBL/GenBank/DDBJ whole genome shotgun (WGS) entry which is preliminary data.</text>
</comment>
<reference evidence="1 2" key="1">
    <citation type="submission" date="2020-08" db="EMBL/GenBank/DDBJ databases">
        <authorList>
            <person name="Liu C."/>
            <person name="Sun Q."/>
        </authorList>
    </citation>
    <scope>NUCLEOTIDE SEQUENCE [LARGE SCALE GENOMIC DNA]</scope>
    <source>
        <strain evidence="1 2">NSJ-18</strain>
    </source>
</reference>
<dbReference type="RefSeq" id="WP_153971594.1">
    <property type="nucleotide sequence ID" value="NZ_JACRWE010000003.1"/>
</dbReference>
<keyword evidence="2" id="KW-1185">Reference proteome</keyword>
<dbReference type="Proteomes" id="UP000609849">
    <property type="component" value="Unassembled WGS sequence"/>
</dbReference>
<name>A0ABR7JPU7_9FIRM</name>
<protein>
    <submittedName>
        <fullName evidence="1">Nucleoid-associated protein</fullName>
    </submittedName>
</protein>
<sequence>MEDLLCNLTINKIIAHKIFKRTTSNSATLPIYNDEIIELGEQALFTFNQRVIQAIGSDSNSIEMDIYNRDSGSVFSLIREIIEIDEEKFIQNSKNIALNLSNAQNTTRIPGGIIFIFSGTIGDNENEFVGVMKAETQDGFSIVKEDDRFTLDHITELLLTPHQKLYKIGMFIKTESQYKCFVYDSNLGRGAKSDAAKYFYDNFLGCRQSINSKYLTKTFYVETKEFIDKESNLTEEEKFTTSYCKA</sequence>
<gene>
    <name evidence="1" type="ORF">H8923_09225</name>
</gene>
<organism evidence="1 2">
    <name type="scientific">Romboutsia faecis</name>
    <dbReference type="NCBI Taxonomy" id="2764597"/>
    <lineage>
        <taxon>Bacteria</taxon>
        <taxon>Bacillati</taxon>
        <taxon>Bacillota</taxon>
        <taxon>Clostridia</taxon>
        <taxon>Peptostreptococcales</taxon>
        <taxon>Peptostreptococcaceae</taxon>
        <taxon>Romboutsia</taxon>
    </lineage>
</organism>
<dbReference type="InterPro" id="IPR007358">
    <property type="entry name" value="Nucleoid_associated_NdpA"/>
</dbReference>
<evidence type="ECO:0000313" key="1">
    <source>
        <dbReference type="EMBL" id="MBC5996942.1"/>
    </source>
</evidence>
<dbReference type="EMBL" id="JACRWE010000003">
    <property type="protein sequence ID" value="MBC5996942.1"/>
    <property type="molecule type" value="Genomic_DNA"/>
</dbReference>
<accession>A0ABR7JPU7</accession>
<proteinExistence type="predicted"/>
<evidence type="ECO:0000313" key="2">
    <source>
        <dbReference type="Proteomes" id="UP000609849"/>
    </source>
</evidence>